<comment type="caution">
    <text evidence="2">The sequence shown here is derived from an EMBL/GenBank/DDBJ whole genome shotgun (WGS) entry which is preliminary data.</text>
</comment>
<feature type="domain" description="BURP" evidence="1">
    <location>
        <begin position="1"/>
        <end position="24"/>
    </location>
</feature>
<gene>
    <name evidence="2" type="ORF">DdX_13781</name>
</gene>
<sequence length="179" mass="20752">MAGDPRSVPVFHVLDYRQIAWPPVERAEMPYVPNRAYMPISCYTEMDETFISEKQVYRLDTSNKVETGPCLIRIPTNCRITFNPLRILHNETYMRVITGNAIFHAPLATPKIRGVDTDNYGPWHIPCKKAYLIFKPYVWPREGLEFTLTPEEPNDVPDPREHLCGADGMNYAEMDNYKK</sequence>
<dbReference type="Proteomes" id="UP001201812">
    <property type="component" value="Unassembled WGS sequence"/>
</dbReference>
<evidence type="ECO:0000259" key="1">
    <source>
        <dbReference type="PROSITE" id="PS51277"/>
    </source>
</evidence>
<dbReference type="AlphaFoldDB" id="A0AAD4MUL8"/>
<dbReference type="EMBL" id="JAKKPZ010000059">
    <property type="protein sequence ID" value="KAI1705176.1"/>
    <property type="molecule type" value="Genomic_DNA"/>
</dbReference>
<evidence type="ECO:0000313" key="2">
    <source>
        <dbReference type="EMBL" id="KAI1705176.1"/>
    </source>
</evidence>
<dbReference type="InterPro" id="IPR004873">
    <property type="entry name" value="BURP_dom"/>
</dbReference>
<dbReference type="PROSITE" id="PS51277">
    <property type="entry name" value="BURP"/>
    <property type="match status" value="1"/>
</dbReference>
<keyword evidence="3" id="KW-1185">Reference proteome</keyword>
<organism evidence="2 3">
    <name type="scientific">Ditylenchus destructor</name>
    <dbReference type="NCBI Taxonomy" id="166010"/>
    <lineage>
        <taxon>Eukaryota</taxon>
        <taxon>Metazoa</taxon>
        <taxon>Ecdysozoa</taxon>
        <taxon>Nematoda</taxon>
        <taxon>Chromadorea</taxon>
        <taxon>Rhabditida</taxon>
        <taxon>Tylenchina</taxon>
        <taxon>Tylenchomorpha</taxon>
        <taxon>Sphaerularioidea</taxon>
        <taxon>Anguinidae</taxon>
        <taxon>Anguininae</taxon>
        <taxon>Ditylenchus</taxon>
    </lineage>
</organism>
<name>A0AAD4MUL8_9BILA</name>
<evidence type="ECO:0000313" key="3">
    <source>
        <dbReference type="Proteomes" id="UP001201812"/>
    </source>
</evidence>
<reference evidence="2" key="1">
    <citation type="submission" date="2022-01" db="EMBL/GenBank/DDBJ databases">
        <title>Genome Sequence Resource for Two Populations of Ditylenchus destructor, the Migratory Endoparasitic Phytonematode.</title>
        <authorList>
            <person name="Zhang H."/>
            <person name="Lin R."/>
            <person name="Xie B."/>
        </authorList>
    </citation>
    <scope>NUCLEOTIDE SEQUENCE</scope>
    <source>
        <strain evidence="2">BazhouSP</strain>
    </source>
</reference>
<protein>
    <recommendedName>
        <fullName evidence="1">BURP domain-containing protein</fullName>
    </recommendedName>
</protein>
<proteinExistence type="predicted"/>
<accession>A0AAD4MUL8</accession>